<dbReference type="GO" id="GO:0016787">
    <property type="term" value="F:hydrolase activity"/>
    <property type="evidence" value="ECO:0007669"/>
    <property type="project" value="UniProtKB-KW"/>
</dbReference>
<dbReference type="Proteomes" id="UP000286071">
    <property type="component" value="Unassembled WGS sequence"/>
</dbReference>
<feature type="region of interest" description="Disordered" evidence="1">
    <location>
        <begin position="1"/>
        <end position="30"/>
    </location>
</feature>
<sequence>MATFSSQADSATEPKTSRQEQGHYSNHSTVPREGFRKTLRIFWNMLFHKPRNTRPAGVIPVQALTREQLLSAPNHSVFRLGHSTVLLKLRDKFWLTDPVFAERASPVQWAGPKRFHQPPISLEELPPIEAVILSHNHYDHLDHQSILKLADKTKHFLAPLGVGETLIKWGVDASKVRQLDWWEGTQVSGIHFIATPSQHFSGRGLFDGNSTLWASWVMIDGDKRIFFSGDTGYFDGFKAIGEQFGPFDLTLMETGAYNVDWPHVHMQPEQTLQAHIDLKGHWLLPIHNGTFDLAMHAWHEPFDRILALAWERNVSITTPQMGEAFSLSQPQCGQAWWLEVEETTDQLVVNS</sequence>
<dbReference type="SUPFAM" id="SSF56281">
    <property type="entry name" value="Metallo-hydrolase/oxidoreductase"/>
    <property type="match status" value="1"/>
</dbReference>
<feature type="compositionally biased region" description="Polar residues" evidence="1">
    <location>
        <begin position="1"/>
        <end position="14"/>
    </location>
</feature>
<proteinExistence type="predicted"/>
<dbReference type="GO" id="GO:0005737">
    <property type="term" value="C:cytoplasm"/>
    <property type="evidence" value="ECO:0007669"/>
    <property type="project" value="TreeGrafter"/>
</dbReference>
<evidence type="ECO:0000259" key="2">
    <source>
        <dbReference type="Pfam" id="PF12706"/>
    </source>
</evidence>
<dbReference type="OrthoDB" id="9805728at2"/>
<organism evidence="3 4">
    <name type="scientific">Pseudomonas brassicacearum</name>
    <dbReference type="NCBI Taxonomy" id="930166"/>
    <lineage>
        <taxon>Bacteria</taxon>
        <taxon>Pseudomonadati</taxon>
        <taxon>Pseudomonadota</taxon>
        <taxon>Gammaproteobacteria</taxon>
        <taxon>Pseudomonadales</taxon>
        <taxon>Pseudomonadaceae</taxon>
        <taxon>Pseudomonas</taxon>
    </lineage>
</organism>
<dbReference type="EMBL" id="MOBJ01000014">
    <property type="protein sequence ID" value="RON06519.1"/>
    <property type="molecule type" value="Genomic_DNA"/>
</dbReference>
<feature type="domain" description="Metallo-beta-lactamase" evidence="2">
    <location>
        <begin position="95"/>
        <end position="287"/>
    </location>
</feature>
<dbReference type="PANTHER" id="PTHR15032:SF4">
    <property type="entry name" value="N-ACYL-PHOSPHATIDYLETHANOLAMINE-HYDROLYZING PHOSPHOLIPASE D"/>
    <property type="match status" value="1"/>
</dbReference>
<dbReference type="Pfam" id="PF12706">
    <property type="entry name" value="Lactamase_B_2"/>
    <property type="match status" value="1"/>
</dbReference>
<dbReference type="InterPro" id="IPR036866">
    <property type="entry name" value="RibonucZ/Hydroxyglut_hydro"/>
</dbReference>
<comment type="caution">
    <text evidence="3">The sequence shown here is derived from an EMBL/GenBank/DDBJ whole genome shotgun (WGS) entry which is preliminary data.</text>
</comment>
<dbReference type="InterPro" id="IPR001279">
    <property type="entry name" value="Metallo-B-lactamas"/>
</dbReference>
<protein>
    <submittedName>
        <fullName evidence="3">Hydrolase</fullName>
    </submittedName>
</protein>
<reference evidence="3 4" key="1">
    <citation type="submission" date="2016-10" db="EMBL/GenBank/DDBJ databases">
        <title>Comparative genome analysis of multiple Pseudomonas spp. focuses on biocontrol and plant growth promoting traits.</title>
        <authorList>
            <person name="Tao X.-Y."/>
            <person name="Taylor C.G."/>
        </authorList>
    </citation>
    <scope>NUCLEOTIDE SEQUENCE [LARGE SCALE GENOMIC DNA]</scope>
    <source>
        <strain evidence="3 4">48H11</strain>
    </source>
</reference>
<dbReference type="RefSeq" id="WP_123426758.1">
    <property type="nucleotide sequence ID" value="NZ_MOBJ01000014.1"/>
</dbReference>
<keyword evidence="3" id="KW-0378">Hydrolase</keyword>
<evidence type="ECO:0000313" key="3">
    <source>
        <dbReference type="EMBL" id="RON06519.1"/>
    </source>
</evidence>
<evidence type="ECO:0000256" key="1">
    <source>
        <dbReference type="SAM" id="MobiDB-lite"/>
    </source>
</evidence>
<accession>A0A423H2Z8</accession>
<dbReference type="PANTHER" id="PTHR15032">
    <property type="entry name" value="N-ACYL-PHOSPHATIDYLETHANOLAMINE-HYDROLYZING PHOSPHOLIPASE D"/>
    <property type="match status" value="1"/>
</dbReference>
<gene>
    <name evidence="3" type="ORF">BK659_19645</name>
</gene>
<evidence type="ECO:0000313" key="4">
    <source>
        <dbReference type="Proteomes" id="UP000286071"/>
    </source>
</evidence>
<name>A0A423H2Z8_9PSED</name>
<dbReference type="AlphaFoldDB" id="A0A423H2Z8"/>
<dbReference type="Gene3D" id="3.60.15.10">
    <property type="entry name" value="Ribonuclease Z/Hydroxyacylglutathione hydrolase-like"/>
    <property type="match status" value="1"/>
</dbReference>